<dbReference type="EMBL" id="BPQB01000005">
    <property type="protein sequence ID" value="GJE86816.1"/>
    <property type="molecule type" value="Genomic_DNA"/>
</dbReference>
<dbReference type="InterPro" id="IPR046670">
    <property type="entry name" value="DUF6540"/>
</dbReference>
<evidence type="ECO:0000313" key="2">
    <source>
        <dbReference type="Proteomes" id="UP000703269"/>
    </source>
</evidence>
<keyword evidence="2" id="KW-1185">Reference proteome</keyword>
<gene>
    <name evidence="1" type="ORF">PsYK624_028990</name>
</gene>
<organism evidence="1 2">
    <name type="scientific">Phanerochaete sordida</name>
    <dbReference type="NCBI Taxonomy" id="48140"/>
    <lineage>
        <taxon>Eukaryota</taxon>
        <taxon>Fungi</taxon>
        <taxon>Dikarya</taxon>
        <taxon>Basidiomycota</taxon>
        <taxon>Agaricomycotina</taxon>
        <taxon>Agaricomycetes</taxon>
        <taxon>Polyporales</taxon>
        <taxon>Phanerochaetaceae</taxon>
        <taxon>Phanerochaete</taxon>
    </lineage>
</organism>
<comment type="caution">
    <text evidence="1">The sequence shown here is derived from an EMBL/GenBank/DDBJ whole genome shotgun (WGS) entry which is preliminary data.</text>
</comment>
<reference evidence="1 2" key="1">
    <citation type="submission" date="2021-08" db="EMBL/GenBank/DDBJ databases">
        <title>Draft Genome Sequence of Phanerochaete sordida strain YK-624.</title>
        <authorList>
            <person name="Mori T."/>
            <person name="Dohra H."/>
            <person name="Suzuki T."/>
            <person name="Kawagishi H."/>
            <person name="Hirai H."/>
        </authorList>
    </citation>
    <scope>NUCLEOTIDE SEQUENCE [LARGE SCALE GENOMIC DNA]</scope>
    <source>
        <strain evidence="1 2">YK-624</strain>
    </source>
</reference>
<accession>A0A9P3L935</accession>
<dbReference type="OrthoDB" id="2999773at2759"/>
<name>A0A9P3L935_9APHY</name>
<dbReference type="Pfam" id="PF20174">
    <property type="entry name" value="DUF6540"/>
    <property type="match status" value="1"/>
</dbReference>
<proteinExistence type="predicted"/>
<protein>
    <submittedName>
        <fullName evidence="1">Uncharacterized protein</fullName>
    </submittedName>
</protein>
<sequence>MSRATPTGTRPLKLIVTHSRLFRAHWALFVPHAGSETVGTKIHVTGTLAEGFAHEFQRDFDLESDAKGCGIFLLGSVDDGVVADLRGEPVSAQGTSSASNRLEEIALDVPAPGPSLRSSSSTDFKPIEVRDCQSWMAQFIAALVAEGAVAHSVAEALAKVPVH</sequence>
<dbReference type="Proteomes" id="UP000703269">
    <property type="component" value="Unassembled WGS sequence"/>
</dbReference>
<evidence type="ECO:0000313" key="1">
    <source>
        <dbReference type="EMBL" id="GJE86816.1"/>
    </source>
</evidence>
<dbReference type="AlphaFoldDB" id="A0A9P3L935"/>